<dbReference type="Proteomes" id="UP001056120">
    <property type="component" value="Linkage Group LG19"/>
</dbReference>
<protein>
    <submittedName>
        <fullName evidence="1">Uncharacterized protein</fullName>
    </submittedName>
</protein>
<accession>A0ACB9DC79</accession>
<evidence type="ECO:0000313" key="2">
    <source>
        <dbReference type="Proteomes" id="UP001056120"/>
    </source>
</evidence>
<keyword evidence="2" id="KW-1185">Reference proteome</keyword>
<dbReference type="EMBL" id="CM042036">
    <property type="protein sequence ID" value="KAI3743988.1"/>
    <property type="molecule type" value="Genomic_DNA"/>
</dbReference>
<evidence type="ECO:0000313" key="1">
    <source>
        <dbReference type="EMBL" id="KAI3743988.1"/>
    </source>
</evidence>
<proteinExistence type="predicted"/>
<organism evidence="1 2">
    <name type="scientific">Smallanthus sonchifolius</name>
    <dbReference type="NCBI Taxonomy" id="185202"/>
    <lineage>
        <taxon>Eukaryota</taxon>
        <taxon>Viridiplantae</taxon>
        <taxon>Streptophyta</taxon>
        <taxon>Embryophyta</taxon>
        <taxon>Tracheophyta</taxon>
        <taxon>Spermatophyta</taxon>
        <taxon>Magnoliopsida</taxon>
        <taxon>eudicotyledons</taxon>
        <taxon>Gunneridae</taxon>
        <taxon>Pentapetalae</taxon>
        <taxon>asterids</taxon>
        <taxon>campanulids</taxon>
        <taxon>Asterales</taxon>
        <taxon>Asteraceae</taxon>
        <taxon>Asteroideae</taxon>
        <taxon>Heliantheae alliance</taxon>
        <taxon>Millerieae</taxon>
        <taxon>Smallanthus</taxon>
    </lineage>
</organism>
<reference evidence="1 2" key="2">
    <citation type="journal article" date="2022" name="Mol. Ecol. Resour.">
        <title>The genomes of chicory, endive, great burdock and yacon provide insights into Asteraceae paleo-polyploidization history and plant inulin production.</title>
        <authorList>
            <person name="Fan W."/>
            <person name="Wang S."/>
            <person name="Wang H."/>
            <person name="Wang A."/>
            <person name="Jiang F."/>
            <person name="Liu H."/>
            <person name="Zhao H."/>
            <person name="Xu D."/>
            <person name="Zhang Y."/>
        </authorList>
    </citation>
    <scope>NUCLEOTIDE SEQUENCE [LARGE SCALE GENOMIC DNA]</scope>
    <source>
        <strain evidence="2">cv. Yunnan</strain>
        <tissue evidence="1">Leaves</tissue>
    </source>
</reference>
<gene>
    <name evidence="1" type="ORF">L1987_57060</name>
</gene>
<sequence length="187" mass="20678">MLLCENGDQKVRSNAVRLFCCLTEDGDDKEIIDRMGIQSIETLIKIVKSSSDVEEIASAMGVISNLTQSSQLTESLLKAEGLPVISSYALLTLIEAERLPYGSKVLAEANAIHPIIKLLNRPSSGLQEKVLIALERIFRLLDFKQKYGNLAQVPLVDLTQRGNNETKSLAARILGQLNVLHHQSTYF</sequence>
<comment type="caution">
    <text evidence="1">The sequence shown here is derived from an EMBL/GenBank/DDBJ whole genome shotgun (WGS) entry which is preliminary data.</text>
</comment>
<name>A0ACB9DC79_9ASTR</name>
<reference evidence="2" key="1">
    <citation type="journal article" date="2022" name="Mol. Ecol. Resour.">
        <title>The genomes of chicory, endive, great burdock and yacon provide insights into Asteraceae palaeo-polyploidization history and plant inulin production.</title>
        <authorList>
            <person name="Fan W."/>
            <person name="Wang S."/>
            <person name="Wang H."/>
            <person name="Wang A."/>
            <person name="Jiang F."/>
            <person name="Liu H."/>
            <person name="Zhao H."/>
            <person name="Xu D."/>
            <person name="Zhang Y."/>
        </authorList>
    </citation>
    <scope>NUCLEOTIDE SEQUENCE [LARGE SCALE GENOMIC DNA]</scope>
    <source>
        <strain evidence="2">cv. Yunnan</strain>
    </source>
</reference>